<dbReference type="GO" id="GO:0030429">
    <property type="term" value="F:kynureninase activity"/>
    <property type="evidence" value="ECO:0007669"/>
    <property type="project" value="UniProtKB-UniRule"/>
</dbReference>
<dbReference type="GO" id="GO:0019441">
    <property type="term" value="P:L-tryptophan catabolic process to kynurenine"/>
    <property type="evidence" value="ECO:0007669"/>
    <property type="project" value="TreeGrafter"/>
</dbReference>
<dbReference type="PANTHER" id="PTHR14084:SF0">
    <property type="entry name" value="KYNURENINASE"/>
    <property type="match status" value="1"/>
</dbReference>
<dbReference type="Proteomes" id="UP000005801">
    <property type="component" value="Unassembled WGS sequence"/>
</dbReference>
<comment type="caution">
    <text evidence="6">The sequence shown here is derived from an EMBL/GenBank/DDBJ whole genome shotgun (WGS) entry which is preliminary data.</text>
</comment>
<protein>
    <recommendedName>
        <fullName evidence="4 5">Kynureninase</fullName>
        <ecNumber evidence="4 5">3.7.1.3</ecNumber>
    </recommendedName>
</protein>
<proteinExistence type="inferred from homology"/>
<evidence type="ECO:0000313" key="6">
    <source>
        <dbReference type="EMBL" id="EDM78447.1"/>
    </source>
</evidence>
<comment type="cofactor">
    <cofactor evidence="5">
        <name>pyridoxal 5'-phosphate</name>
        <dbReference type="ChEBI" id="CHEBI:597326"/>
    </cofactor>
</comment>
<dbReference type="InterPro" id="IPR010111">
    <property type="entry name" value="Kynureninase"/>
</dbReference>
<dbReference type="GO" id="GO:0043420">
    <property type="term" value="P:anthranilate metabolic process"/>
    <property type="evidence" value="ECO:0007669"/>
    <property type="project" value="TreeGrafter"/>
</dbReference>
<dbReference type="EC" id="3.7.1.3" evidence="4 5"/>
<dbReference type="UniPathway" id="UPA00253">
    <property type="reaction ID" value="UER00329"/>
</dbReference>
<name>A6G6Z4_9BACT</name>
<dbReference type="PIRSF" id="PIRSF038800">
    <property type="entry name" value="KYNU"/>
    <property type="match status" value="1"/>
</dbReference>
<dbReference type="eggNOG" id="COG3844">
    <property type="taxonomic scope" value="Bacteria"/>
</dbReference>
<dbReference type="RefSeq" id="WP_006972489.1">
    <property type="nucleotide sequence ID" value="NZ_ABCS01000031.1"/>
</dbReference>
<evidence type="ECO:0000256" key="3">
    <source>
        <dbReference type="ARBA" id="ARBA00022898"/>
    </source>
</evidence>
<keyword evidence="2 5" id="KW-0378">Hydrolase</keyword>
<dbReference type="InterPro" id="IPR015422">
    <property type="entry name" value="PyrdxlP-dep_Trfase_small"/>
</dbReference>
<keyword evidence="1 5" id="KW-0662">Pyridine nucleotide biosynthesis</keyword>
<accession>A6G6Z4</accession>
<gene>
    <name evidence="6" type="ORF">PPSIR1_06346</name>
</gene>
<dbReference type="GO" id="GO:0005737">
    <property type="term" value="C:cytoplasm"/>
    <property type="evidence" value="ECO:0007669"/>
    <property type="project" value="UniProtKB-UniRule"/>
</dbReference>
<dbReference type="AlphaFoldDB" id="A6G6Z4"/>
<dbReference type="GO" id="GO:0030170">
    <property type="term" value="F:pyridoxal phosphate binding"/>
    <property type="evidence" value="ECO:0007669"/>
    <property type="project" value="UniProtKB-UniRule"/>
</dbReference>
<organism evidence="6 7">
    <name type="scientific">Plesiocystis pacifica SIR-1</name>
    <dbReference type="NCBI Taxonomy" id="391625"/>
    <lineage>
        <taxon>Bacteria</taxon>
        <taxon>Pseudomonadati</taxon>
        <taxon>Myxococcota</taxon>
        <taxon>Polyangia</taxon>
        <taxon>Nannocystales</taxon>
        <taxon>Nannocystaceae</taxon>
        <taxon>Plesiocystis</taxon>
    </lineage>
</organism>
<comment type="catalytic activity">
    <reaction evidence="5">
        <text>L-kynurenine + H2O = anthranilate + L-alanine + H(+)</text>
        <dbReference type="Rhea" id="RHEA:16813"/>
        <dbReference type="ChEBI" id="CHEBI:15377"/>
        <dbReference type="ChEBI" id="CHEBI:15378"/>
        <dbReference type="ChEBI" id="CHEBI:16567"/>
        <dbReference type="ChEBI" id="CHEBI:57959"/>
        <dbReference type="ChEBI" id="CHEBI:57972"/>
        <dbReference type="EC" id="3.7.1.3"/>
    </reaction>
</comment>
<dbReference type="Gene3D" id="3.40.640.10">
    <property type="entry name" value="Type I PLP-dependent aspartate aminotransferase-like (Major domain)"/>
    <property type="match status" value="1"/>
</dbReference>
<dbReference type="GO" id="GO:0009435">
    <property type="term" value="P:NAD+ biosynthetic process"/>
    <property type="evidence" value="ECO:0007669"/>
    <property type="project" value="UniProtKB-UniRule"/>
</dbReference>
<evidence type="ECO:0000256" key="1">
    <source>
        <dbReference type="ARBA" id="ARBA00022642"/>
    </source>
</evidence>
<evidence type="ECO:0000313" key="7">
    <source>
        <dbReference type="Proteomes" id="UP000005801"/>
    </source>
</evidence>
<keyword evidence="3 5" id="KW-0663">Pyridoxal phosphate</keyword>
<keyword evidence="7" id="KW-1185">Reference proteome</keyword>
<evidence type="ECO:0000256" key="2">
    <source>
        <dbReference type="ARBA" id="ARBA00022801"/>
    </source>
</evidence>
<dbReference type="NCBIfam" id="TIGR01814">
    <property type="entry name" value="kynureninase"/>
    <property type="match status" value="1"/>
</dbReference>
<dbReference type="UniPathway" id="UPA00334">
    <property type="reaction ID" value="UER00455"/>
</dbReference>
<dbReference type="GO" id="GO:0097053">
    <property type="term" value="P:L-kynurenine catabolic process"/>
    <property type="evidence" value="ECO:0007669"/>
    <property type="project" value="UniProtKB-UniPathway"/>
</dbReference>
<comment type="function">
    <text evidence="5">Catalyzes the cleavage of L-kynurenine (L-Kyn) and L-3-hydroxykynurenine (L-3OHKyn) into anthranilic acid (AA) and 3-hydroxyanthranilic acid (3-OHAA), respectively.</text>
</comment>
<comment type="pathway">
    <text evidence="5">Cofactor biosynthesis; NAD(+) biosynthesis; quinolinate from L-kynurenine: step 2/3.</text>
</comment>
<dbReference type="PANTHER" id="PTHR14084">
    <property type="entry name" value="KYNURENINASE"/>
    <property type="match status" value="1"/>
</dbReference>
<evidence type="ECO:0000256" key="4">
    <source>
        <dbReference type="NCBIfam" id="TIGR01814"/>
    </source>
</evidence>
<dbReference type="STRING" id="391625.PPSIR1_06346"/>
<comment type="pathway">
    <text evidence="5">Amino-acid degradation; L-kynurenine degradation; L-alanine and anthranilate from L-kynurenine: step 1/1.</text>
</comment>
<comment type="similarity">
    <text evidence="5">Belongs to the kynureninase family.</text>
</comment>
<dbReference type="InterPro" id="IPR015424">
    <property type="entry name" value="PyrdxlP-dep_Trfase"/>
</dbReference>
<evidence type="ECO:0000256" key="5">
    <source>
        <dbReference type="PIRNR" id="PIRNR038800"/>
    </source>
</evidence>
<sequence length="404" mass="43469">MDAADPLARLRGRFSLPPGLIYLDGNSLGARSNTATEAARRVVEEEWGRGLIRSWTQADWIDAPVRVGDALGRLIGAAEGQVLVTDSTTANIFKLLVAALNHQAPRGVVLLEGENFPADNYIAQGVEFALARGLELRVVPGAQLVDALDESVAVLLASHVNYRTGLSLDMARINRRAAEVGALTLWDLAHSAGLLDVRLDASGADMAVGCGYKYLNGGPGAPAFLYVAERHQAALRSPLFGWMGHARPFEFGADYEPAPGIRRFACGTPGVVGLAVLEDALEQLADVSPVDLQAKASKLTRTFIELVHSRCPDAGMTLLGPVEAAAGERGGHVTFTHPEGYGIVQALIAREVIPDFRSPEGVRFGFAPAYLRFVDLWEAVEHLRSVLAGREYADARYRERARVT</sequence>
<comment type="subunit">
    <text evidence="5">Homodimer.</text>
</comment>
<comment type="catalytic activity">
    <reaction evidence="5">
        <text>3-hydroxy-L-kynurenine + H2O = 3-hydroxyanthranilate + L-alanine + H(+)</text>
        <dbReference type="Rhea" id="RHEA:25143"/>
        <dbReference type="ChEBI" id="CHEBI:15377"/>
        <dbReference type="ChEBI" id="CHEBI:15378"/>
        <dbReference type="ChEBI" id="CHEBI:36559"/>
        <dbReference type="ChEBI" id="CHEBI:57972"/>
        <dbReference type="ChEBI" id="CHEBI:58125"/>
        <dbReference type="EC" id="3.7.1.3"/>
    </reaction>
</comment>
<dbReference type="InterPro" id="IPR015421">
    <property type="entry name" value="PyrdxlP-dep_Trfase_major"/>
</dbReference>
<dbReference type="SUPFAM" id="SSF53383">
    <property type="entry name" value="PLP-dependent transferases"/>
    <property type="match status" value="1"/>
</dbReference>
<dbReference type="EMBL" id="ABCS01000031">
    <property type="protein sequence ID" value="EDM78447.1"/>
    <property type="molecule type" value="Genomic_DNA"/>
</dbReference>
<dbReference type="Pfam" id="PF22580">
    <property type="entry name" value="KYNU_C"/>
    <property type="match status" value="1"/>
</dbReference>
<dbReference type="Gene3D" id="3.90.1150.10">
    <property type="entry name" value="Aspartate Aminotransferase, domain 1"/>
    <property type="match status" value="1"/>
</dbReference>
<reference evidence="6 7" key="1">
    <citation type="submission" date="2007-06" db="EMBL/GenBank/DDBJ databases">
        <authorList>
            <person name="Shimkets L."/>
            <person name="Ferriera S."/>
            <person name="Johnson J."/>
            <person name="Kravitz S."/>
            <person name="Beeson K."/>
            <person name="Sutton G."/>
            <person name="Rogers Y.-H."/>
            <person name="Friedman R."/>
            <person name="Frazier M."/>
            <person name="Venter J.C."/>
        </authorList>
    </citation>
    <scope>NUCLEOTIDE SEQUENCE [LARGE SCALE GENOMIC DNA]</scope>
    <source>
        <strain evidence="6 7">SIR-1</strain>
    </source>
</reference>